<feature type="transmembrane region" description="Helical" evidence="1">
    <location>
        <begin position="198"/>
        <end position="220"/>
    </location>
</feature>
<reference evidence="2 3" key="1">
    <citation type="submission" date="2018-03" db="EMBL/GenBank/DDBJ databases">
        <authorList>
            <person name="Keele B.F."/>
        </authorList>
    </citation>
    <scope>NUCLEOTIDE SEQUENCE [LARGE SCALE GENOMIC DNA]</scope>
    <source>
        <strain evidence="2 3">1-11</strain>
    </source>
</reference>
<feature type="transmembrane region" description="Helical" evidence="1">
    <location>
        <begin position="280"/>
        <end position="299"/>
    </location>
</feature>
<keyword evidence="1" id="KW-0812">Transmembrane</keyword>
<feature type="transmembrane region" description="Helical" evidence="1">
    <location>
        <begin position="87"/>
        <end position="107"/>
    </location>
</feature>
<dbReference type="Pfam" id="PF14897">
    <property type="entry name" value="EpsG"/>
    <property type="match status" value="1"/>
</dbReference>
<feature type="transmembrane region" description="Helical" evidence="1">
    <location>
        <begin position="240"/>
        <end position="259"/>
    </location>
</feature>
<name>A0A2R4G4P7_BIFAD</name>
<evidence type="ECO:0000256" key="1">
    <source>
        <dbReference type="SAM" id="Phobius"/>
    </source>
</evidence>
<keyword evidence="1" id="KW-0472">Membrane</keyword>
<organism evidence="2 3">
    <name type="scientific">Bifidobacterium adolescentis</name>
    <dbReference type="NCBI Taxonomy" id="1680"/>
    <lineage>
        <taxon>Bacteria</taxon>
        <taxon>Bacillati</taxon>
        <taxon>Actinomycetota</taxon>
        <taxon>Actinomycetes</taxon>
        <taxon>Bifidobacteriales</taxon>
        <taxon>Bifidobacteriaceae</taxon>
        <taxon>Bifidobacterium</taxon>
    </lineage>
</organism>
<feature type="transmembrane region" description="Helical" evidence="1">
    <location>
        <begin position="331"/>
        <end position="349"/>
    </location>
</feature>
<feature type="transmembrane region" description="Helical" evidence="1">
    <location>
        <begin position="158"/>
        <end position="186"/>
    </location>
</feature>
<dbReference type="RefSeq" id="WP_107646460.1">
    <property type="nucleotide sequence ID" value="NZ_CP028341.1"/>
</dbReference>
<accession>A0A2R4G4P7</accession>
<sequence length="364" mass="41700">MVYGVLILVCCAVCLLMRMPRLQRFRHMGLMSMLAMMAVVSALRSSDVGTDGPMYARLLRHPGSCRRYGFETGYCLVNNAMHWLGSYTVLLVLENMLLYCAIGLFIYRYIEERWWGFSCLMVFGTRMFFMAMNVSRQYIAVALCMFAFMLYVRKRKTLALAVVLLAVTFHITSIVMLLIPLVEWWIRHARRFGLQSTMLIAVAFMMQFLDYGGIISWVAGFIPKYRHYQHDSLMGNEGTSVFWVLYTLAVSAAYIIYVWRKRRMAGCSEPEREISRSDTSSLLAGALIYVVMTDAFAGVGTLSRMAVFFTMFFVWLLAALLSTLGKRMQLAVELAVLAASLFMCYRQVYVRGNFGVLPYKMFFG</sequence>
<dbReference type="Proteomes" id="UP000241454">
    <property type="component" value="Chromosome"/>
</dbReference>
<proteinExistence type="predicted"/>
<dbReference type="InterPro" id="IPR049458">
    <property type="entry name" value="EpsG-like"/>
</dbReference>
<dbReference type="EMBL" id="CP028341">
    <property type="protein sequence ID" value="AVT45818.1"/>
    <property type="molecule type" value="Genomic_DNA"/>
</dbReference>
<evidence type="ECO:0000313" key="2">
    <source>
        <dbReference type="EMBL" id="AVT45818.1"/>
    </source>
</evidence>
<protein>
    <submittedName>
        <fullName evidence="2">EpsG family protein</fullName>
    </submittedName>
</protein>
<dbReference type="AlphaFoldDB" id="A0A2R4G4P7"/>
<keyword evidence="1" id="KW-1133">Transmembrane helix</keyword>
<feature type="transmembrane region" description="Helical" evidence="1">
    <location>
        <begin position="128"/>
        <end position="152"/>
    </location>
</feature>
<feature type="transmembrane region" description="Helical" evidence="1">
    <location>
        <begin position="305"/>
        <end position="324"/>
    </location>
</feature>
<evidence type="ECO:0000313" key="3">
    <source>
        <dbReference type="Proteomes" id="UP000241454"/>
    </source>
</evidence>
<gene>
    <name evidence="2" type="ORF">C8077_07880</name>
</gene>